<dbReference type="GO" id="GO:0005739">
    <property type="term" value="C:mitochondrion"/>
    <property type="evidence" value="ECO:0007669"/>
    <property type="project" value="InterPro"/>
</dbReference>
<dbReference type="GO" id="GO:0016020">
    <property type="term" value="C:membrane"/>
    <property type="evidence" value="ECO:0007669"/>
    <property type="project" value="UniProtKB-SubCell"/>
</dbReference>
<keyword evidence="6" id="KW-0813">Transport</keyword>
<keyword evidence="4 5" id="KW-0472">Membrane</keyword>
<dbReference type="PANTHER" id="PTHR46314:SF2">
    <property type="entry name" value="SOLUTE CARRIER FAMILY 25 MEMBER 44"/>
    <property type="match status" value="1"/>
</dbReference>
<dbReference type="GO" id="GO:0015658">
    <property type="term" value="F:branched-chain amino acid transmembrane transporter activity"/>
    <property type="evidence" value="ECO:0007669"/>
    <property type="project" value="InterPro"/>
</dbReference>
<evidence type="ECO:0000256" key="4">
    <source>
        <dbReference type="ARBA" id="ARBA00023136"/>
    </source>
</evidence>
<evidence type="ECO:0000256" key="5">
    <source>
        <dbReference type="PROSITE-ProRule" id="PRU00282"/>
    </source>
</evidence>
<accession>A0A914EPP1</accession>
<dbReference type="PANTHER" id="PTHR46314">
    <property type="entry name" value="SOLUTE CARRIER FAMILY 25 MEMBER 44"/>
    <property type="match status" value="1"/>
</dbReference>
<comment type="subcellular location">
    <subcellularLocation>
        <location evidence="1">Membrane</location>
        <topology evidence="1">Multi-pass membrane protein</topology>
    </subcellularLocation>
</comment>
<comment type="similarity">
    <text evidence="2 6">Belongs to the mitochondrial carrier (TC 2.A.29) family.</text>
</comment>
<dbReference type="PROSITE" id="PS50920">
    <property type="entry name" value="SOLCAR"/>
    <property type="match status" value="3"/>
</dbReference>
<proteinExistence type="inferred from homology"/>
<protein>
    <submittedName>
        <fullName evidence="9">Mitochondrial carrier protein</fullName>
    </submittedName>
</protein>
<feature type="transmembrane region" description="Helical" evidence="7">
    <location>
        <begin position="331"/>
        <end position="348"/>
    </location>
</feature>
<evidence type="ECO:0000313" key="8">
    <source>
        <dbReference type="Proteomes" id="UP000887540"/>
    </source>
</evidence>
<keyword evidence="3 5" id="KW-0812">Transmembrane</keyword>
<evidence type="ECO:0000313" key="9">
    <source>
        <dbReference type="WBParaSite" id="ACRNAN_scaffold926.g7140.t1"/>
    </source>
</evidence>
<evidence type="ECO:0000256" key="6">
    <source>
        <dbReference type="RuleBase" id="RU000488"/>
    </source>
</evidence>
<evidence type="ECO:0000256" key="1">
    <source>
        <dbReference type="ARBA" id="ARBA00004141"/>
    </source>
</evidence>
<evidence type="ECO:0000256" key="7">
    <source>
        <dbReference type="SAM" id="Phobius"/>
    </source>
</evidence>
<feature type="repeat" description="Solcar" evidence="5">
    <location>
        <begin position="270"/>
        <end position="351"/>
    </location>
</feature>
<dbReference type="InterPro" id="IPR042164">
    <property type="entry name" value="SLC25A44"/>
</dbReference>
<name>A0A914EPP1_9BILA</name>
<sequence>MTSIEEIHQEIPSTSNCLNDLVIDPTSDQKLHVIEWHHLNPWKFFPLLATGSMSIKFLVYPMDMVRSRLQLQEQNKLYRGMFHAFMHIGKTEGLRAFYRGFPVITPQIGAMFLYNTVYEGVRDVLHRNMGISSTSKVSALAGGTASVVEETCSVPMDIVAQYMMIYNRAEHFTSNNSRNKSVINFVKKDKLERKFLSYRIARAIYKLDGIRGFFRGLFASMLVYVPYCTAFWFAYYTSMGFLKDWWNWLLKDGHLNSVGRSDQATSEDRNFLFLQAISGGIAGSSAACLTNPFEIYRIRIQMHRTGYRETLKQVITTEGFRSLYIGLPPRIVSMGTFSFFYILVYEAVKKLSIKPEYRYLAVW</sequence>
<dbReference type="Proteomes" id="UP000887540">
    <property type="component" value="Unplaced"/>
</dbReference>
<dbReference type="WBParaSite" id="ACRNAN_scaffold926.g7140.t1">
    <property type="protein sequence ID" value="ACRNAN_scaffold926.g7140.t1"/>
    <property type="gene ID" value="ACRNAN_scaffold926.g7140"/>
</dbReference>
<feature type="repeat" description="Solcar" evidence="5">
    <location>
        <begin position="133"/>
        <end position="241"/>
    </location>
</feature>
<dbReference type="AlphaFoldDB" id="A0A914EPP1"/>
<keyword evidence="7" id="KW-1133">Transmembrane helix</keyword>
<dbReference type="InterPro" id="IPR018108">
    <property type="entry name" value="MCP_transmembrane"/>
</dbReference>
<dbReference type="GO" id="GO:0009083">
    <property type="term" value="P:branched-chain amino acid catabolic process"/>
    <property type="evidence" value="ECO:0007669"/>
    <property type="project" value="InterPro"/>
</dbReference>
<evidence type="ECO:0000256" key="2">
    <source>
        <dbReference type="ARBA" id="ARBA00006375"/>
    </source>
</evidence>
<dbReference type="InterPro" id="IPR023395">
    <property type="entry name" value="MCP_dom_sf"/>
</dbReference>
<dbReference type="Pfam" id="PF00153">
    <property type="entry name" value="Mito_carr"/>
    <property type="match status" value="3"/>
</dbReference>
<dbReference type="SUPFAM" id="SSF103506">
    <property type="entry name" value="Mitochondrial carrier"/>
    <property type="match status" value="1"/>
</dbReference>
<dbReference type="Gene3D" id="1.50.40.10">
    <property type="entry name" value="Mitochondrial carrier domain"/>
    <property type="match status" value="2"/>
</dbReference>
<reference evidence="9" key="1">
    <citation type="submission" date="2022-11" db="UniProtKB">
        <authorList>
            <consortium name="WormBaseParasite"/>
        </authorList>
    </citation>
    <scope>IDENTIFICATION</scope>
</reference>
<feature type="repeat" description="Solcar" evidence="5">
    <location>
        <begin position="42"/>
        <end position="124"/>
    </location>
</feature>
<evidence type="ECO:0000256" key="3">
    <source>
        <dbReference type="ARBA" id="ARBA00022692"/>
    </source>
</evidence>
<feature type="transmembrane region" description="Helical" evidence="7">
    <location>
        <begin position="212"/>
        <end position="235"/>
    </location>
</feature>
<keyword evidence="8" id="KW-1185">Reference proteome</keyword>
<organism evidence="8 9">
    <name type="scientific">Acrobeloides nanus</name>
    <dbReference type="NCBI Taxonomy" id="290746"/>
    <lineage>
        <taxon>Eukaryota</taxon>
        <taxon>Metazoa</taxon>
        <taxon>Ecdysozoa</taxon>
        <taxon>Nematoda</taxon>
        <taxon>Chromadorea</taxon>
        <taxon>Rhabditida</taxon>
        <taxon>Tylenchina</taxon>
        <taxon>Cephalobomorpha</taxon>
        <taxon>Cephaloboidea</taxon>
        <taxon>Cephalobidae</taxon>
        <taxon>Acrobeloides</taxon>
    </lineage>
</organism>